<dbReference type="Pfam" id="PF13041">
    <property type="entry name" value="PPR_2"/>
    <property type="match status" value="2"/>
</dbReference>
<dbReference type="InterPro" id="IPR046848">
    <property type="entry name" value="E_motif"/>
</dbReference>
<dbReference type="Proteomes" id="UP001054252">
    <property type="component" value="Unassembled WGS sequence"/>
</dbReference>
<dbReference type="Pfam" id="PF20431">
    <property type="entry name" value="E_motif"/>
    <property type="match status" value="1"/>
</dbReference>
<feature type="repeat" description="PPR" evidence="3">
    <location>
        <begin position="225"/>
        <end position="259"/>
    </location>
</feature>
<evidence type="ECO:0008006" key="6">
    <source>
        <dbReference type="Google" id="ProtNLM"/>
    </source>
</evidence>
<dbReference type="InterPro" id="IPR046960">
    <property type="entry name" value="PPR_At4g14850-like_plant"/>
</dbReference>
<dbReference type="Pfam" id="PF01535">
    <property type="entry name" value="PPR"/>
    <property type="match status" value="4"/>
</dbReference>
<dbReference type="PANTHER" id="PTHR47926">
    <property type="entry name" value="PENTATRICOPEPTIDE REPEAT-CONTAINING PROTEIN"/>
    <property type="match status" value="1"/>
</dbReference>
<accession>A0AAV5IEJ5</accession>
<sequence>MLLKCWLPSITTVHYKRLLSVGSFLFRVDSSCLPPCRLRHSVSILISPRPLSVHSFCSDILRLSAKRRLLYGGKQVHAHIIKLGLYGVLSLQNQILNFYVKCRGFRDADRLFDEMRVRNVVTWNTVISGVVDCGRDLKSSIYMSFAYFKRMLLNKVGLDQVTFNGLLRGCIELNDIVIGRQLHCCVEKLGFCSDCFVGSALVDLYGKCGLMEEARWVFDKVLFRDLVLWNVMVSSYAFNLLANEAFEIFSLMKLEGVKGDDFTFCSLLNACGTSGSYQLGKQLHGLIVKLSFDLDLLVASALLDMYGKNADINDARQAFDGMAARNVVSWNTMIVGYGQHGDGEEVVRLFRAMLLQNFCPDELTMASILSSCGNLSTTSEIVQAHAYVVKNGFDSFISISNALINAYSKCGRINCAFQCFISVTEPDLITYTSIINAYASHGLAKESTKIFEKVLSSRVRPDQIAFLGILSACSHGGLVNEGLYYFNLMTDNYHLAPDSKHYTCIVDLLGRAGLLDEAFDVITSMPIETTSDTLGAFLGACSIHGNVRLAKWASEKLLTLEPDKPVNYTLLSNMYASRGHWFDVASTRKMMRNNCDYKLPGCSWMEIASDVHVFASNDKSHPHTSDIYAMLGTLIGPMNQEHSAFISSYTICSRLDEHAL</sequence>
<comment type="caution">
    <text evidence="4">The sequence shown here is derived from an EMBL/GenBank/DDBJ whole genome shotgun (WGS) entry which is preliminary data.</text>
</comment>
<organism evidence="4 5">
    <name type="scientific">Rubroshorea leprosula</name>
    <dbReference type="NCBI Taxonomy" id="152421"/>
    <lineage>
        <taxon>Eukaryota</taxon>
        <taxon>Viridiplantae</taxon>
        <taxon>Streptophyta</taxon>
        <taxon>Embryophyta</taxon>
        <taxon>Tracheophyta</taxon>
        <taxon>Spermatophyta</taxon>
        <taxon>Magnoliopsida</taxon>
        <taxon>eudicotyledons</taxon>
        <taxon>Gunneridae</taxon>
        <taxon>Pentapetalae</taxon>
        <taxon>rosids</taxon>
        <taxon>malvids</taxon>
        <taxon>Malvales</taxon>
        <taxon>Dipterocarpaceae</taxon>
        <taxon>Rubroshorea</taxon>
    </lineage>
</organism>
<dbReference type="FunFam" id="1.25.40.10:FF:000642">
    <property type="entry name" value="Pentatricopeptide repeat-containing protein mitochondrial"/>
    <property type="match status" value="1"/>
</dbReference>
<dbReference type="EMBL" id="BPVZ01000010">
    <property type="protein sequence ID" value="GKU96769.1"/>
    <property type="molecule type" value="Genomic_DNA"/>
</dbReference>
<evidence type="ECO:0000313" key="5">
    <source>
        <dbReference type="Proteomes" id="UP001054252"/>
    </source>
</evidence>
<reference evidence="4 5" key="1">
    <citation type="journal article" date="2021" name="Commun. Biol.">
        <title>The genome of Shorea leprosula (Dipterocarpaceae) highlights the ecological relevance of drought in aseasonal tropical rainforests.</title>
        <authorList>
            <person name="Ng K.K.S."/>
            <person name="Kobayashi M.J."/>
            <person name="Fawcett J.A."/>
            <person name="Hatakeyama M."/>
            <person name="Paape T."/>
            <person name="Ng C.H."/>
            <person name="Ang C.C."/>
            <person name="Tnah L.H."/>
            <person name="Lee C.T."/>
            <person name="Nishiyama T."/>
            <person name="Sese J."/>
            <person name="O'Brien M.J."/>
            <person name="Copetti D."/>
            <person name="Mohd Noor M.I."/>
            <person name="Ong R.C."/>
            <person name="Putra M."/>
            <person name="Sireger I.Z."/>
            <person name="Indrioko S."/>
            <person name="Kosugi Y."/>
            <person name="Izuno A."/>
            <person name="Isagi Y."/>
            <person name="Lee S.L."/>
            <person name="Shimizu K.K."/>
        </authorList>
    </citation>
    <scope>NUCLEOTIDE SEQUENCE [LARGE SCALE GENOMIC DNA]</scope>
    <source>
        <strain evidence="4">214</strain>
    </source>
</reference>
<protein>
    <recommendedName>
        <fullName evidence="6">Pentatricopeptide repeat-containing protein</fullName>
    </recommendedName>
</protein>
<dbReference type="PANTHER" id="PTHR47926:SF511">
    <property type="entry name" value="PENTATRICOPEPTIDE REPEAT-CONTAINING PROTEIN"/>
    <property type="match status" value="1"/>
</dbReference>
<dbReference type="GO" id="GO:0003723">
    <property type="term" value="F:RNA binding"/>
    <property type="evidence" value="ECO:0007669"/>
    <property type="project" value="InterPro"/>
</dbReference>
<dbReference type="Pfam" id="PF13812">
    <property type="entry name" value="PPR_3"/>
    <property type="match status" value="1"/>
</dbReference>
<keyword evidence="5" id="KW-1185">Reference proteome</keyword>
<evidence type="ECO:0000256" key="2">
    <source>
        <dbReference type="ARBA" id="ARBA00061659"/>
    </source>
</evidence>
<dbReference type="Gene3D" id="1.25.40.10">
    <property type="entry name" value="Tetratricopeptide repeat domain"/>
    <property type="match status" value="4"/>
</dbReference>
<dbReference type="InterPro" id="IPR002885">
    <property type="entry name" value="PPR_rpt"/>
</dbReference>
<dbReference type="FunFam" id="1.25.40.10:FF:000396">
    <property type="entry name" value="Pentatricopeptide repeat-containing protein At2g36730"/>
    <property type="match status" value="1"/>
</dbReference>
<feature type="repeat" description="PPR" evidence="3">
    <location>
        <begin position="326"/>
        <end position="360"/>
    </location>
</feature>
<gene>
    <name evidence="4" type="ORF">SLEP1_g9964</name>
</gene>
<dbReference type="PROSITE" id="PS51375">
    <property type="entry name" value="PPR"/>
    <property type="match status" value="3"/>
</dbReference>
<feature type="repeat" description="PPR" evidence="3">
    <location>
        <begin position="427"/>
        <end position="461"/>
    </location>
</feature>
<proteinExistence type="inferred from homology"/>
<dbReference type="AlphaFoldDB" id="A0AAV5IEJ5"/>
<dbReference type="FunFam" id="1.25.40.10:FF:000090">
    <property type="entry name" value="Pentatricopeptide repeat-containing protein, chloroplastic"/>
    <property type="match status" value="1"/>
</dbReference>
<evidence type="ECO:0000256" key="1">
    <source>
        <dbReference type="ARBA" id="ARBA00022737"/>
    </source>
</evidence>
<dbReference type="GO" id="GO:0009451">
    <property type="term" value="P:RNA modification"/>
    <property type="evidence" value="ECO:0007669"/>
    <property type="project" value="InterPro"/>
</dbReference>
<dbReference type="InterPro" id="IPR011990">
    <property type="entry name" value="TPR-like_helical_dom_sf"/>
</dbReference>
<evidence type="ECO:0000313" key="4">
    <source>
        <dbReference type="EMBL" id="GKU96769.1"/>
    </source>
</evidence>
<keyword evidence="1" id="KW-0677">Repeat</keyword>
<dbReference type="NCBIfam" id="TIGR00756">
    <property type="entry name" value="PPR"/>
    <property type="match status" value="2"/>
</dbReference>
<evidence type="ECO:0000256" key="3">
    <source>
        <dbReference type="PROSITE-ProRule" id="PRU00708"/>
    </source>
</evidence>
<dbReference type="FunFam" id="1.25.40.10:FF:000196">
    <property type="entry name" value="Pentatricopeptide repeat-containing protein At4g14850"/>
    <property type="match status" value="1"/>
</dbReference>
<comment type="similarity">
    <text evidence="2">Belongs to the PPR family. PCMP-E subfamily.</text>
</comment>
<name>A0AAV5IEJ5_9ROSI</name>